<dbReference type="RefSeq" id="XP_042596207.1">
    <property type="nucleotide sequence ID" value="XM_042740273.1"/>
</dbReference>
<dbReference type="Proteomes" id="UP001155660">
    <property type="component" value="Chromosome B16"/>
</dbReference>
<proteinExistence type="predicted"/>
<sequence>MPPLMAKAPTPPIPPFFPPLTSAPRAVPSMSIPPLMGQAPMPTIPPLFPPLSSSPGATPSMSMPPLMVQAPMPAIPHLIPPLSFTPRAVPSMSRPPQAVLAATFPPPLACSSFSLSSATPLPIPPNALILEPPPMASNIRIQILSKILNVGTRGGFAPDPSTSLFRTDIPTNHPLRPLLEDSLNSILQAVSPRTLQSYLTAWKCKTFHSAYNLLFPGFSLLTITSFISQPNINKNLQISSIKVYLSGIQFFHKLYGSPSPQIANSQTSLLIKGIQRNHPTGPDTRQSITLKILTKCISTLYRGYHSIHTTSTLDAMFNLAFAGFLRCSELAITSSFNSNIHPTISDQAVLDDETISYFIKQSKTDQSKKGHFIFNLQSPILPYQALLAFIQLRKSQSKLSSGPLFTDDSNRPVTHFWFQKHLKSVLLLSGTPTDNFSSHSFLIGMATTAAQKGLAQQQIQALSRWSSEAFKSIHSNFRPTIANPFNHLINL</sequence>
<dbReference type="InterPro" id="IPR052925">
    <property type="entry name" value="Phage_Integrase-like_Recomb"/>
</dbReference>
<dbReference type="OrthoDB" id="8906724at2759"/>
<dbReference type="GeneID" id="109080738"/>
<name>A0A9Q9X6L7_CYPCA</name>
<gene>
    <name evidence="1" type="primary">LOC109080738</name>
</gene>
<reference evidence="1" key="1">
    <citation type="submission" date="2025-08" db="UniProtKB">
        <authorList>
            <consortium name="RefSeq"/>
        </authorList>
    </citation>
    <scope>IDENTIFICATION</scope>
    <source>
        <tissue evidence="1">Muscle</tissue>
    </source>
</reference>
<dbReference type="PANTHER" id="PTHR34605:SF3">
    <property type="entry name" value="P CELL-TYPE AGGLUTINATION PROTEIN MAP4-LIKE-RELATED"/>
    <property type="match status" value="1"/>
</dbReference>
<dbReference type="KEGG" id="ccar:109080738"/>
<protein>
    <submittedName>
        <fullName evidence="1">Uncharacterized protein LOC109080738</fullName>
    </submittedName>
</protein>
<organism evidence="1">
    <name type="scientific">Cyprinus carpio</name>
    <name type="common">Common carp</name>
    <dbReference type="NCBI Taxonomy" id="7962"/>
    <lineage>
        <taxon>Eukaryota</taxon>
        <taxon>Metazoa</taxon>
        <taxon>Chordata</taxon>
        <taxon>Craniata</taxon>
        <taxon>Vertebrata</taxon>
        <taxon>Euteleostomi</taxon>
        <taxon>Actinopterygii</taxon>
        <taxon>Neopterygii</taxon>
        <taxon>Teleostei</taxon>
        <taxon>Ostariophysi</taxon>
        <taxon>Cypriniformes</taxon>
        <taxon>Cyprinidae</taxon>
        <taxon>Cyprininae</taxon>
        <taxon>Cyprinus</taxon>
    </lineage>
</organism>
<accession>A0A9Q9X6L7</accession>
<dbReference type="PANTHER" id="PTHR34605">
    <property type="entry name" value="PHAGE_INTEGRASE DOMAIN-CONTAINING PROTEIN"/>
    <property type="match status" value="1"/>
</dbReference>
<evidence type="ECO:0000313" key="1">
    <source>
        <dbReference type="RefSeq" id="XP_042596207.1"/>
    </source>
</evidence>
<dbReference type="AlphaFoldDB" id="A0A9Q9X6L7"/>